<dbReference type="RefSeq" id="WP_379192435.1">
    <property type="nucleotide sequence ID" value="NZ_JBHSOW010000130.1"/>
</dbReference>
<evidence type="ECO:0000313" key="3">
    <source>
        <dbReference type="Proteomes" id="UP001596047"/>
    </source>
</evidence>
<organism evidence="2 3">
    <name type="scientific">Paenibacillus solisilvae</name>
    <dbReference type="NCBI Taxonomy" id="2486751"/>
    <lineage>
        <taxon>Bacteria</taxon>
        <taxon>Bacillati</taxon>
        <taxon>Bacillota</taxon>
        <taxon>Bacilli</taxon>
        <taxon>Bacillales</taxon>
        <taxon>Paenibacillaceae</taxon>
        <taxon>Paenibacillus</taxon>
    </lineage>
</organism>
<gene>
    <name evidence="2" type="ORF">ACFPYJ_31970</name>
</gene>
<accession>A0ABW0W886</accession>
<evidence type="ECO:0000256" key="1">
    <source>
        <dbReference type="ARBA" id="ARBA00038414"/>
    </source>
</evidence>
<keyword evidence="3" id="KW-1185">Reference proteome</keyword>
<comment type="caution">
    <text evidence="2">The sequence shown here is derived from an EMBL/GenBank/DDBJ whole genome shotgun (WGS) entry which is preliminary data.</text>
</comment>
<comment type="similarity">
    <text evidence="1">Belongs to the HyuE racemase family.</text>
</comment>
<name>A0ABW0W886_9BACL</name>
<dbReference type="Gene3D" id="3.40.50.12500">
    <property type="match status" value="1"/>
</dbReference>
<dbReference type="Pfam" id="PF01177">
    <property type="entry name" value="Asp_Glu_race"/>
    <property type="match status" value="1"/>
</dbReference>
<protein>
    <submittedName>
        <fullName evidence="2">Aspartate/glutamate racemase family protein</fullName>
    </submittedName>
</protein>
<sequence length="222" mass="23623">MKKTVAAIYTGQGLAEPLKKVFNELLPDCRLVNIVDDSLIHDVVKAGQVTPQVAGRLMSYYRNAAEIGADVILNTCSSVGAVADQAGPFLPVPIVKIDELMAQEAVARYERIGVIATLPTTLNPTVALIRLQAQAAGKSVEAVEGLAEGAYDALVGGKPEEHDRLIQETAEKLAASVDAFVLAQGSMARMEAALKERTGKPVFSSPYLGVTALKRLLERLQA</sequence>
<dbReference type="EMBL" id="JBHSOW010000130">
    <property type="protein sequence ID" value="MFC5653658.1"/>
    <property type="molecule type" value="Genomic_DNA"/>
</dbReference>
<dbReference type="Proteomes" id="UP001596047">
    <property type="component" value="Unassembled WGS sequence"/>
</dbReference>
<evidence type="ECO:0000313" key="2">
    <source>
        <dbReference type="EMBL" id="MFC5653658.1"/>
    </source>
</evidence>
<dbReference type="InterPro" id="IPR015942">
    <property type="entry name" value="Asp/Glu/hydantoin_racemase"/>
</dbReference>
<reference evidence="3" key="1">
    <citation type="journal article" date="2019" name="Int. J. Syst. Evol. Microbiol.">
        <title>The Global Catalogue of Microorganisms (GCM) 10K type strain sequencing project: providing services to taxonomists for standard genome sequencing and annotation.</title>
        <authorList>
            <consortium name="The Broad Institute Genomics Platform"/>
            <consortium name="The Broad Institute Genome Sequencing Center for Infectious Disease"/>
            <person name="Wu L."/>
            <person name="Ma J."/>
        </authorList>
    </citation>
    <scope>NUCLEOTIDE SEQUENCE [LARGE SCALE GENOMIC DNA]</scope>
    <source>
        <strain evidence="3">CGMCC 1.3240</strain>
    </source>
</reference>
<dbReference type="InterPro" id="IPR053714">
    <property type="entry name" value="Iso_Racemase_Enz_sf"/>
</dbReference>
<proteinExistence type="inferred from homology"/>